<dbReference type="GO" id="GO:0000036">
    <property type="term" value="F:acyl carrier activity"/>
    <property type="evidence" value="ECO:0007669"/>
    <property type="project" value="TreeGrafter"/>
</dbReference>
<evidence type="ECO:0000256" key="2">
    <source>
        <dbReference type="ARBA" id="ARBA00022516"/>
    </source>
</evidence>
<dbReference type="InterPro" id="IPR003231">
    <property type="entry name" value="ACP"/>
</dbReference>
<evidence type="ECO:0000259" key="7">
    <source>
        <dbReference type="PROSITE" id="PS50075"/>
    </source>
</evidence>
<dbReference type="OrthoDB" id="9810922at2"/>
<evidence type="ECO:0000313" key="8">
    <source>
        <dbReference type="EMBL" id="QDG53657.1"/>
    </source>
</evidence>
<dbReference type="GO" id="GO:0005829">
    <property type="term" value="C:cytosol"/>
    <property type="evidence" value="ECO:0007669"/>
    <property type="project" value="TreeGrafter"/>
</dbReference>
<dbReference type="Gene3D" id="1.10.1200.10">
    <property type="entry name" value="ACP-like"/>
    <property type="match status" value="1"/>
</dbReference>
<dbReference type="GO" id="GO:0016020">
    <property type="term" value="C:membrane"/>
    <property type="evidence" value="ECO:0007669"/>
    <property type="project" value="GOC"/>
</dbReference>
<dbReference type="UniPathway" id="UPA00360"/>
<evidence type="ECO:0000256" key="1">
    <source>
        <dbReference type="ARBA" id="ARBA00022450"/>
    </source>
</evidence>
<dbReference type="PANTHER" id="PTHR20863:SF76">
    <property type="entry name" value="CARRIER DOMAIN-CONTAINING PROTEIN"/>
    <property type="match status" value="1"/>
</dbReference>
<dbReference type="EMBL" id="CP041186">
    <property type="protein sequence ID" value="QDG53657.1"/>
    <property type="molecule type" value="Genomic_DNA"/>
</dbReference>
<keyword evidence="5" id="KW-0443">Lipid metabolism</keyword>
<dbReference type="PROSITE" id="PS00012">
    <property type="entry name" value="PHOSPHOPANTETHEINE"/>
    <property type="match status" value="1"/>
</dbReference>
<evidence type="ECO:0000256" key="5">
    <source>
        <dbReference type="ARBA" id="ARBA00023098"/>
    </source>
</evidence>
<evidence type="ECO:0000256" key="4">
    <source>
        <dbReference type="ARBA" id="ARBA00022832"/>
    </source>
</evidence>
<reference evidence="8 9" key="1">
    <citation type="submission" date="2019-06" db="EMBL/GenBank/DDBJ databases">
        <title>Persicimonas caeni gen. nov., sp. nov., a predatory bacterium isolated from solar saltern.</title>
        <authorList>
            <person name="Wang S."/>
        </authorList>
    </citation>
    <scope>NUCLEOTIDE SEQUENCE [LARGE SCALE GENOMIC DNA]</scope>
    <source>
        <strain evidence="8 9">YN101</strain>
    </source>
</reference>
<dbReference type="GO" id="GO:0009245">
    <property type="term" value="P:lipid A biosynthetic process"/>
    <property type="evidence" value="ECO:0007669"/>
    <property type="project" value="TreeGrafter"/>
</dbReference>
<sequence length="96" mass="10602">MLVTHRSILTPTGGTVSNEGVRTEVVDILRDVVPEVDSSEIDDDTSFQADLGMDSMDSLTVVEQVYERFGIDIPESDYGDIDTFGKLVNYVEARVD</sequence>
<dbReference type="GO" id="GO:0000035">
    <property type="term" value="F:acyl binding"/>
    <property type="evidence" value="ECO:0007669"/>
    <property type="project" value="TreeGrafter"/>
</dbReference>
<feature type="domain" description="Carrier" evidence="7">
    <location>
        <begin position="20"/>
        <end position="95"/>
    </location>
</feature>
<accession>A0A5B8YCB2</accession>
<evidence type="ECO:0000256" key="3">
    <source>
        <dbReference type="ARBA" id="ARBA00022553"/>
    </source>
</evidence>
<dbReference type="PANTHER" id="PTHR20863">
    <property type="entry name" value="ACYL CARRIER PROTEIN"/>
    <property type="match status" value="1"/>
</dbReference>
<organism evidence="8 9">
    <name type="scientific">Persicimonas caeni</name>
    <dbReference type="NCBI Taxonomy" id="2292766"/>
    <lineage>
        <taxon>Bacteria</taxon>
        <taxon>Deltaproteobacteria</taxon>
        <taxon>Bradymonadales</taxon>
        <taxon>Bradymonadaceae</taxon>
        <taxon>Persicimonas</taxon>
    </lineage>
</organism>
<dbReference type="AlphaFoldDB" id="A0A4Y6Q087"/>
<keyword evidence="1" id="KW-0596">Phosphopantetheine</keyword>
<keyword evidence="9" id="KW-1185">Reference proteome</keyword>
<dbReference type="Proteomes" id="UP000315995">
    <property type="component" value="Chromosome"/>
</dbReference>
<gene>
    <name evidence="8" type="ORF">FIV42_23790</name>
</gene>
<evidence type="ECO:0000313" key="9">
    <source>
        <dbReference type="Proteomes" id="UP000315995"/>
    </source>
</evidence>
<accession>A0A4Y6Q087</accession>
<evidence type="ECO:0000256" key="6">
    <source>
        <dbReference type="ARBA" id="ARBA00023160"/>
    </source>
</evidence>
<dbReference type="InterPro" id="IPR036736">
    <property type="entry name" value="ACP-like_sf"/>
</dbReference>
<dbReference type="InterPro" id="IPR006162">
    <property type="entry name" value="Ppantetheine_attach_site"/>
</dbReference>
<dbReference type="SUPFAM" id="SSF47336">
    <property type="entry name" value="ACP-like"/>
    <property type="match status" value="1"/>
</dbReference>
<dbReference type="PROSITE" id="PS50075">
    <property type="entry name" value="CARRIER"/>
    <property type="match status" value="1"/>
</dbReference>
<name>A0A4Y6Q087_PERCE</name>
<keyword evidence="6" id="KW-0275">Fatty acid biosynthesis</keyword>
<keyword evidence="2" id="KW-0444">Lipid biosynthesis</keyword>
<proteinExistence type="predicted"/>
<dbReference type="InterPro" id="IPR009081">
    <property type="entry name" value="PP-bd_ACP"/>
</dbReference>
<protein>
    <submittedName>
        <fullName evidence="8">Acyl carrier protein</fullName>
    </submittedName>
</protein>
<dbReference type="Pfam" id="PF00550">
    <property type="entry name" value="PP-binding"/>
    <property type="match status" value="1"/>
</dbReference>
<keyword evidence="3" id="KW-0597">Phosphoprotein</keyword>
<dbReference type="GO" id="GO:0036104">
    <property type="term" value="P:Kdo2-lipid A biosynthetic process"/>
    <property type="evidence" value="ECO:0007669"/>
    <property type="project" value="UniProtKB-UniPathway"/>
</dbReference>
<keyword evidence="4" id="KW-0276">Fatty acid metabolism</keyword>